<protein>
    <submittedName>
        <fullName evidence="2">Uncharacterized protein</fullName>
    </submittedName>
</protein>
<dbReference type="EMBL" id="JACMSC010000011">
    <property type="protein sequence ID" value="KAG6498773.1"/>
    <property type="molecule type" value="Genomic_DNA"/>
</dbReference>
<sequence>MAYADMWLCRYVAVRRMKTSELTADEKARIHEDWLSVWKFFVPHRDPSLLPRQWRIATGTQKSYRKSEAIKEKRRLYEAKRRKLKASMNDKHAAAEKEVSFAQWAELRWFQVLEYSFLADSETGCSNSMPYEISPSGFCRSSIQFTNMVLYDGAYASGKSASNSEKPTGIMNPLSNCGDLRYTSSNNLQFNNHSLISNLGAPQSHLGSLHGPGRKFKGARVVKLAPGLPPINLPPSVRVISQSTLQNHPNGSSHSHISKNGSMKASKSPGAVKGESNVTLLGEKSNIILGDCLEARHRRDGSASDQSVTEENVSQADLHMHPLLFHASEDRFPSYYSMNRYPIASSTYLLGCQIQKDSMFSKSEHLVATTDNNSQIQISREAPGDLFSVDFHPLLQKAGDASAGLDIESSAGHSSSRLLNESHCELREHLVGNGQLPAGGASPGHQEKENNLDLNIHLYSVSETEKTRKARDASLLQYDELGSARTQSPAMQKGSDVDMSIHLYNKKSSEVAASPDTLVRSRGCCGKDVKSLRVARISDVSRVQCTNDLDESNLDIIMEHEELSDSDDESANVEFECEEIDDSEEDESEYVRPRETPSKELLPSAPVWDNDQGNCNLDHSYQPLSVRQETVDQAIKQPGLGWSCQNLLNTEASQITAMQPETAL</sequence>
<name>A0A8J5KSM8_ZINOF</name>
<dbReference type="GO" id="GO:0009535">
    <property type="term" value="C:chloroplast thylakoid membrane"/>
    <property type="evidence" value="ECO:0007669"/>
    <property type="project" value="TreeGrafter"/>
</dbReference>
<keyword evidence="3" id="KW-1185">Reference proteome</keyword>
<comment type="caution">
    <text evidence="2">The sequence shown here is derived from an EMBL/GenBank/DDBJ whole genome shotgun (WGS) entry which is preliminary data.</text>
</comment>
<feature type="compositionally biased region" description="Basic and acidic residues" evidence="1">
    <location>
        <begin position="589"/>
        <end position="598"/>
    </location>
</feature>
<reference evidence="2 3" key="1">
    <citation type="submission" date="2020-08" db="EMBL/GenBank/DDBJ databases">
        <title>Plant Genome Project.</title>
        <authorList>
            <person name="Zhang R.-G."/>
        </authorList>
    </citation>
    <scope>NUCLEOTIDE SEQUENCE [LARGE SCALE GENOMIC DNA]</scope>
    <source>
        <tissue evidence="2">Rhizome</tissue>
    </source>
</reference>
<organism evidence="2 3">
    <name type="scientific">Zingiber officinale</name>
    <name type="common">Ginger</name>
    <name type="synonym">Amomum zingiber</name>
    <dbReference type="NCBI Taxonomy" id="94328"/>
    <lineage>
        <taxon>Eukaryota</taxon>
        <taxon>Viridiplantae</taxon>
        <taxon>Streptophyta</taxon>
        <taxon>Embryophyta</taxon>
        <taxon>Tracheophyta</taxon>
        <taxon>Spermatophyta</taxon>
        <taxon>Magnoliopsida</taxon>
        <taxon>Liliopsida</taxon>
        <taxon>Zingiberales</taxon>
        <taxon>Zingiberaceae</taxon>
        <taxon>Zingiber</taxon>
    </lineage>
</organism>
<evidence type="ECO:0000256" key="1">
    <source>
        <dbReference type="SAM" id="MobiDB-lite"/>
    </source>
</evidence>
<evidence type="ECO:0000313" key="2">
    <source>
        <dbReference type="EMBL" id="KAG6498773.1"/>
    </source>
</evidence>
<dbReference type="GO" id="GO:0046933">
    <property type="term" value="F:proton-transporting ATP synthase activity, rotational mechanism"/>
    <property type="evidence" value="ECO:0007669"/>
    <property type="project" value="InterPro"/>
</dbReference>
<feature type="region of interest" description="Disordered" evidence="1">
    <location>
        <begin position="581"/>
        <end position="606"/>
    </location>
</feature>
<evidence type="ECO:0000313" key="3">
    <source>
        <dbReference type="Proteomes" id="UP000734854"/>
    </source>
</evidence>
<dbReference type="GO" id="GO:0045259">
    <property type="term" value="C:proton-transporting ATP synthase complex"/>
    <property type="evidence" value="ECO:0007669"/>
    <property type="project" value="InterPro"/>
</dbReference>
<feature type="compositionally biased region" description="Polar residues" evidence="1">
    <location>
        <begin position="244"/>
        <end position="265"/>
    </location>
</feature>
<dbReference type="AlphaFoldDB" id="A0A8J5KSM8"/>
<gene>
    <name evidence="2" type="ORF">ZIOFF_038495</name>
</gene>
<dbReference type="Proteomes" id="UP000734854">
    <property type="component" value="Unassembled WGS sequence"/>
</dbReference>
<proteinExistence type="predicted"/>
<feature type="region of interest" description="Disordered" evidence="1">
    <location>
        <begin position="244"/>
        <end position="276"/>
    </location>
</feature>
<dbReference type="PANTHER" id="PTHR11693:SF28">
    <property type="entry name" value="MYB-LIKE DOMAIN-CONTAINING PROTEIN"/>
    <property type="match status" value="1"/>
</dbReference>
<dbReference type="PANTHER" id="PTHR11693">
    <property type="entry name" value="ATP SYNTHASE GAMMA CHAIN"/>
    <property type="match status" value="1"/>
</dbReference>
<accession>A0A8J5KSM8</accession>
<dbReference type="InterPro" id="IPR000131">
    <property type="entry name" value="ATP_synth_F1_gsu"/>
</dbReference>